<dbReference type="InterPro" id="IPR012337">
    <property type="entry name" value="RNaseH-like_sf"/>
</dbReference>
<dbReference type="EMBL" id="JAINUF010000008">
    <property type="protein sequence ID" value="KAJ8352127.1"/>
    <property type="molecule type" value="Genomic_DNA"/>
</dbReference>
<dbReference type="OrthoDB" id="8942513at2759"/>
<keyword evidence="2" id="KW-1185">Reference proteome</keyword>
<dbReference type="Proteomes" id="UP001152622">
    <property type="component" value="Chromosome 8"/>
</dbReference>
<evidence type="ECO:0000313" key="2">
    <source>
        <dbReference type="Proteomes" id="UP001152622"/>
    </source>
</evidence>
<organism evidence="1 2">
    <name type="scientific">Synaphobranchus kaupii</name>
    <name type="common">Kaup's arrowtooth eel</name>
    <dbReference type="NCBI Taxonomy" id="118154"/>
    <lineage>
        <taxon>Eukaryota</taxon>
        <taxon>Metazoa</taxon>
        <taxon>Chordata</taxon>
        <taxon>Craniata</taxon>
        <taxon>Vertebrata</taxon>
        <taxon>Euteleostomi</taxon>
        <taxon>Actinopterygii</taxon>
        <taxon>Neopterygii</taxon>
        <taxon>Teleostei</taxon>
        <taxon>Anguilliformes</taxon>
        <taxon>Synaphobranchidae</taxon>
        <taxon>Synaphobranchus</taxon>
    </lineage>
</organism>
<name>A0A9Q1F6I8_SYNKA</name>
<reference evidence="1" key="1">
    <citation type="journal article" date="2023" name="Science">
        <title>Genome structures resolve the early diversification of teleost fishes.</title>
        <authorList>
            <person name="Parey E."/>
            <person name="Louis A."/>
            <person name="Montfort J."/>
            <person name="Bouchez O."/>
            <person name="Roques C."/>
            <person name="Iampietro C."/>
            <person name="Lluch J."/>
            <person name="Castinel A."/>
            <person name="Donnadieu C."/>
            <person name="Desvignes T."/>
            <person name="Floi Bucao C."/>
            <person name="Jouanno E."/>
            <person name="Wen M."/>
            <person name="Mejri S."/>
            <person name="Dirks R."/>
            <person name="Jansen H."/>
            <person name="Henkel C."/>
            <person name="Chen W.J."/>
            <person name="Zahm M."/>
            <person name="Cabau C."/>
            <person name="Klopp C."/>
            <person name="Thompson A.W."/>
            <person name="Robinson-Rechavi M."/>
            <person name="Braasch I."/>
            <person name="Lecointre G."/>
            <person name="Bobe J."/>
            <person name="Postlethwait J.H."/>
            <person name="Berthelot C."/>
            <person name="Roest Crollius H."/>
            <person name="Guiguen Y."/>
        </authorList>
    </citation>
    <scope>NUCLEOTIDE SEQUENCE</scope>
    <source>
        <strain evidence="1">WJC10195</strain>
    </source>
</reference>
<comment type="caution">
    <text evidence="1">The sequence shown here is derived from an EMBL/GenBank/DDBJ whole genome shotgun (WGS) entry which is preliminary data.</text>
</comment>
<dbReference type="PANTHER" id="PTHR37162:SF1">
    <property type="entry name" value="BED-TYPE DOMAIN-CONTAINING PROTEIN"/>
    <property type="match status" value="1"/>
</dbReference>
<dbReference type="SUPFAM" id="SSF53098">
    <property type="entry name" value="Ribonuclease H-like"/>
    <property type="match status" value="1"/>
</dbReference>
<proteinExistence type="predicted"/>
<protein>
    <submittedName>
        <fullName evidence="1">Uncharacterized protein</fullName>
    </submittedName>
</protein>
<sequence>MRFFEMSVNNVTSSSSLPVKRKRLSKYRTEWQTEHEWVSPVSGNEYKANCTVCHRVFSVAHGGLSDLKQHSAGHYHIRAVAEDAEWNRSVHDTPDFPRGRQIRADTVKHNLSYNSSDCAQKLYQKMLPDSKVAKKICCGRTKAESLVKDVLAPKAVEDVVGKLKKDETPLPFSIQTDASNKGNRKMFPVVVQFLTPECGVVNKMIDFVKNPNESAEGIVRCLLHSLETLGLKIEQVSAFSADNANVNFGVHNSVYTMLRKQQINLLQGNCHAHIVHNTLKHALDNLSVDVENVVLKVYGFFSISAKRREALKEFCEFCDIEFREVLRHVTTRWLSLNPAITRLLQSWSALKSYFISLGDECPKQIRTLLRLTTDSGVQEDDGNVVKVYLLFCNNILYLFEKVVKKLEASATTCVELYPIMHSFSAKLKQRRDDQFYGYLTKTKLQHLSPVDAGKAREELIDTALRYIEKWFDFSESNWLHCLPPLSLHDKLTFNDLGKICNKLHLMARVNMDDLYDDL</sequence>
<accession>A0A9Q1F6I8</accession>
<evidence type="ECO:0000313" key="1">
    <source>
        <dbReference type="EMBL" id="KAJ8352127.1"/>
    </source>
</evidence>
<dbReference type="PANTHER" id="PTHR37162">
    <property type="entry name" value="HAT FAMILY DIMERISATION DOMAINCONTAINING PROTEIN-RELATED"/>
    <property type="match status" value="1"/>
</dbReference>
<dbReference type="AlphaFoldDB" id="A0A9Q1F6I8"/>
<gene>
    <name evidence="1" type="ORF">SKAU_G00236030</name>
</gene>